<evidence type="ECO:0000256" key="3">
    <source>
        <dbReference type="ARBA" id="ARBA00023125"/>
    </source>
</evidence>
<dbReference type="EMBL" id="WKPI01000001">
    <property type="protein sequence ID" value="MSC31738.1"/>
    <property type="molecule type" value="Genomic_DNA"/>
</dbReference>
<evidence type="ECO:0000313" key="7">
    <source>
        <dbReference type="Proteomes" id="UP000433575"/>
    </source>
</evidence>
<evidence type="ECO:0000313" key="5">
    <source>
        <dbReference type="EMBL" id="MSA87942.1"/>
    </source>
</evidence>
<dbReference type="RefSeq" id="WP_020224662.1">
    <property type="nucleotide sequence ID" value="NZ_AP031450.1"/>
</dbReference>
<reference evidence="7 8" key="1">
    <citation type="journal article" date="2019" name="Nat. Med.">
        <title>A library of human gut bacterial isolates paired with longitudinal multiomics data enables mechanistic microbiome research.</title>
        <authorList>
            <person name="Poyet M."/>
            <person name="Groussin M."/>
            <person name="Gibbons S.M."/>
            <person name="Avila-Pacheco J."/>
            <person name="Jiang X."/>
            <person name="Kearney S.M."/>
            <person name="Perrotta A.R."/>
            <person name="Berdy B."/>
            <person name="Zhao S."/>
            <person name="Lieberman T.D."/>
            <person name="Swanson P.K."/>
            <person name="Smith M."/>
            <person name="Roesemann S."/>
            <person name="Alexander J.E."/>
            <person name="Rich S.A."/>
            <person name="Livny J."/>
            <person name="Vlamakis H."/>
            <person name="Clish C."/>
            <person name="Bullock K."/>
            <person name="Deik A."/>
            <person name="Scott J."/>
            <person name="Pierce K.A."/>
            <person name="Xavier R.J."/>
            <person name="Alm E.J."/>
        </authorList>
    </citation>
    <scope>NUCLEOTIDE SEQUENCE [LARGE SCALE GENOMIC DNA]</scope>
    <source>
        <strain evidence="5 7">BIOML-A4</strain>
        <strain evidence="6 8">BIOML-A5</strain>
    </source>
</reference>
<keyword evidence="2" id="KW-0805">Transcription regulation</keyword>
<evidence type="ECO:0000313" key="6">
    <source>
        <dbReference type="EMBL" id="MSC31738.1"/>
    </source>
</evidence>
<dbReference type="InterPro" id="IPR036388">
    <property type="entry name" value="WH-like_DNA-bd_sf"/>
</dbReference>
<dbReference type="OrthoDB" id="9795583at2"/>
<dbReference type="GO" id="GO:0003677">
    <property type="term" value="F:DNA binding"/>
    <property type="evidence" value="ECO:0007669"/>
    <property type="project" value="UniProtKB-KW"/>
</dbReference>
<name>A0A6N7S2L2_9FIRM</name>
<keyword evidence="3" id="KW-0238">DNA-binding</keyword>
<dbReference type="Proteomes" id="UP000433575">
    <property type="component" value="Unassembled WGS sequence"/>
</dbReference>
<evidence type="ECO:0000256" key="4">
    <source>
        <dbReference type="ARBA" id="ARBA00023163"/>
    </source>
</evidence>
<dbReference type="InterPro" id="IPR036390">
    <property type="entry name" value="WH_DNA-bd_sf"/>
</dbReference>
<evidence type="ECO:0000256" key="2">
    <source>
        <dbReference type="ARBA" id="ARBA00023015"/>
    </source>
</evidence>
<sequence>MEQELKLHEAEYRFACIIWDNEPLTSGELAQLCLKQLNWQRTTTYTVLKKLCVKGFFKNENAVVTALIKKEQVQQYESRKVLENLFDNSLPVFLTAFMSGRKISEDEAAQLKALIDQHQESDDEHAA</sequence>
<dbReference type="AlphaFoldDB" id="A0A6N7S2L2"/>
<keyword evidence="8" id="KW-1185">Reference proteome</keyword>
<proteinExistence type="inferred from homology"/>
<evidence type="ECO:0000313" key="8">
    <source>
        <dbReference type="Proteomes" id="UP000480929"/>
    </source>
</evidence>
<dbReference type="GO" id="GO:0045892">
    <property type="term" value="P:negative regulation of DNA-templated transcription"/>
    <property type="evidence" value="ECO:0007669"/>
    <property type="project" value="InterPro"/>
</dbReference>
<comment type="caution">
    <text evidence="5">The sequence shown here is derived from an EMBL/GenBank/DDBJ whole genome shotgun (WGS) entry which is preliminary data.</text>
</comment>
<dbReference type="InterPro" id="IPR005650">
    <property type="entry name" value="BlaI_family"/>
</dbReference>
<protein>
    <submittedName>
        <fullName evidence="5">BlaI/MecI/CopY family transcriptional regulator</fullName>
    </submittedName>
</protein>
<accession>A0A6N7S2L2</accession>
<dbReference type="Proteomes" id="UP000480929">
    <property type="component" value="Unassembled WGS sequence"/>
</dbReference>
<dbReference type="Pfam" id="PF03965">
    <property type="entry name" value="Penicillinase_R"/>
    <property type="match status" value="1"/>
</dbReference>
<dbReference type="SUPFAM" id="SSF46785">
    <property type="entry name" value="Winged helix' DNA-binding domain"/>
    <property type="match status" value="1"/>
</dbReference>
<dbReference type="PIRSF" id="PIRSF019455">
    <property type="entry name" value="CopR_AtkY"/>
    <property type="match status" value="1"/>
</dbReference>
<dbReference type="Gene3D" id="1.10.10.10">
    <property type="entry name" value="Winged helix-like DNA-binding domain superfamily/Winged helix DNA-binding domain"/>
    <property type="match status" value="1"/>
</dbReference>
<dbReference type="EMBL" id="WKPJ01000001">
    <property type="protein sequence ID" value="MSA87942.1"/>
    <property type="molecule type" value="Genomic_DNA"/>
</dbReference>
<evidence type="ECO:0000256" key="1">
    <source>
        <dbReference type="ARBA" id="ARBA00011046"/>
    </source>
</evidence>
<organism evidence="5 7">
    <name type="scientific">Holdemania massiliensis</name>
    <dbReference type="NCBI Taxonomy" id="1468449"/>
    <lineage>
        <taxon>Bacteria</taxon>
        <taxon>Bacillati</taxon>
        <taxon>Bacillota</taxon>
        <taxon>Erysipelotrichia</taxon>
        <taxon>Erysipelotrichales</taxon>
        <taxon>Erysipelotrichaceae</taxon>
        <taxon>Holdemania</taxon>
    </lineage>
</organism>
<dbReference type="GeneID" id="42456501"/>
<comment type="similarity">
    <text evidence="1">Belongs to the BlaI transcriptional regulatory family.</text>
</comment>
<dbReference type="Gene3D" id="1.10.4040.10">
    <property type="entry name" value="Penicillinase repressor domain"/>
    <property type="match status" value="1"/>
</dbReference>
<gene>
    <name evidence="6" type="ORF">GKD88_01180</name>
    <name evidence="5" type="ORF">GKE08_01170</name>
</gene>
<keyword evidence="4" id="KW-0804">Transcription</keyword>